<feature type="domain" description="Histidine kinase" evidence="7">
    <location>
        <begin position="563"/>
        <end position="779"/>
    </location>
</feature>
<keyword evidence="9" id="KW-1185">Reference proteome</keyword>
<dbReference type="SMART" id="SM00387">
    <property type="entry name" value="HATPase_c"/>
    <property type="match status" value="1"/>
</dbReference>
<dbReference type="SUPFAM" id="SSF47384">
    <property type="entry name" value="Homodimeric domain of signal transducing histidine kinase"/>
    <property type="match status" value="1"/>
</dbReference>
<gene>
    <name evidence="8" type="ORF">P3F81_11500</name>
</gene>
<dbReference type="PRINTS" id="PR00344">
    <property type="entry name" value="BCTRLSENSOR"/>
</dbReference>
<dbReference type="Pfam" id="PF00497">
    <property type="entry name" value="SBP_bac_3"/>
    <property type="match status" value="1"/>
</dbReference>
<keyword evidence="4" id="KW-0418">Kinase</keyword>
<dbReference type="SUPFAM" id="SSF53850">
    <property type="entry name" value="Periplasmic binding protein-like II"/>
    <property type="match status" value="2"/>
</dbReference>
<dbReference type="AlphaFoldDB" id="A0A9Y2AIB2"/>
<organism evidence="8 9">
    <name type="scientific">Selenobaculum gibii</name>
    <dbReference type="NCBI Taxonomy" id="3054208"/>
    <lineage>
        <taxon>Bacteria</taxon>
        <taxon>Bacillati</taxon>
        <taxon>Bacillota</taxon>
        <taxon>Negativicutes</taxon>
        <taxon>Selenomonadales</taxon>
        <taxon>Selenomonadaceae</taxon>
        <taxon>Selenobaculum</taxon>
    </lineage>
</organism>
<evidence type="ECO:0000256" key="4">
    <source>
        <dbReference type="ARBA" id="ARBA00022777"/>
    </source>
</evidence>
<dbReference type="EC" id="2.7.13.3" evidence="2"/>
<dbReference type="SMART" id="SM00062">
    <property type="entry name" value="PBPb"/>
    <property type="match status" value="2"/>
</dbReference>
<dbReference type="InterPro" id="IPR003594">
    <property type="entry name" value="HATPase_dom"/>
</dbReference>
<dbReference type="PANTHER" id="PTHR45339">
    <property type="entry name" value="HYBRID SIGNAL TRANSDUCTION HISTIDINE KINASE J"/>
    <property type="match status" value="1"/>
</dbReference>
<dbReference type="Pfam" id="PF00512">
    <property type="entry name" value="HisKA"/>
    <property type="match status" value="1"/>
</dbReference>
<dbReference type="Gene3D" id="1.10.287.130">
    <property type="match status" value="1"/>
</dbReference>
<evidence type="ECO:0000259" key="7">
    <source>
        <dbReference type="PROSITE" id="PS50109"/>
    </source>
</evidence>
<comment type="catalytic activity">
    <reaction evidence="1">
        <text>ATP + protein L-histidine = ADP + protein N-phospho-L-histidine.</text>
        <dbReference type="EC" id="2.7.13.3"/>
    </reaction>
</comment>
<dbReference type="KEGG" id="sgbi:P3F81_11500"/>
<evidence type="ECO:0000256" key="6">
    <source>
        <dbReference type="SAM" id="Phobius"/>
    </source>
</evidence>
<dbReference type="InterPro" id="IPR001638">
    <property type="entry name" value="Solute-binding_3/MltF_N"/>
</dbReference>
<dbReference type="InterPro" id="IPR036890">
    <property type="entry name" value="HATPase_C_sf"/>
</dbReference>
<dbReference type="InterPro" id="IPR036097">
    <property type="entry name" value="HisK_dim/P_sf"/>
</dbReference>
<keyword evidence="4" id="KW-0808">Transferase</keyword>
<dbReference type="RefSeq" id="WP_147669640.1">
    <property type="nucleotide sequence ID" value="NZ_CP120678.1"/>
</dbReference>
<keyword evidence="3" id="KW-0597">Phosphoprotein</keyword>
<keyword evidence="6" id="KW-0812">Transmembrane</keyword>
<name>A0A9Y2AIB2_9FIRM</name>
<dbReference type="CDD" id="cd00082">
    <property type="entry name" value="HisKA"/>
    <property type="match status" value="1"/>
</dbReference>
<dbReference type="SMART" id="SM00388">
    <property type="entry name" value="HisKA"/>
    <property type="match status" value="1"/>
</dbReference>
<accession>A0A9Y2AIB2</accession>
<evidence type="ECO:0000256" key="1">
    <source>
        <dbReference type="ARBA" id="ARBA00000085"/>
    </source>
</evidence>
<evidence type="ECO:0000256" key="3">
    <source>
        <dbReference type="ARBA" id="ARBA00022553"/>
    </source>
</evidence>
<dbReference type="InterPro" id="IPR005467">
    <property type="entry name" value="His_kinase_dom"/>
</dbReference>
<sequence length="779" mass="89018">MLRKPILFYIIFLYLFAIFFSFGEVFAKEKKIIKVGYTNYANLIEKKSDGNFDGYGVNYLAEIAKYTGWEYEFINNTWGNSLDSLKKGDIDLMLPVKYTDERNEYFDYSKYPIGFESSVIYTNQADAYYNDAKFLEGKRIGIVKKSFESDTLTHYAKEYDFSYIPIEYESTGQMLTALEQQNVDAILSGSLFHPINLKVIAKFYPEPLYFITRKDDIDVMRSLNDALTQIKTHSPYFDTALYQKYYGNSDYSIQPFFTREEAELVQNMPPIKIGLISNRHPIAFKDASTGEMAGISKDILTLVSEITGLKFEFVPIPSGVNPLYYLQTNDISFVVYPSIDTPTLINNDFIIPSSLLTTSLMIVGRSGESYSASDKPTVAILSGLDVYDEIVKKNFPNCKITHLESVEECLNAVKNHKADLMIQNSYVLDYQLQNPQFEDLAIHPTALSYEQISIACLKSIDPRLITLLNKTINSLPKAEIDQCIIKNTVAKPYKFTIKDLIYKYEYPLICISILASFCIFLILYTLKQRHQHIKILQAKNKELSKAILQVKTVNEAKSRFLSNISQELRAPMNAIIGITELAKQNISNIPKMKFYLTKISFASKILQNIVNDVLDMSAIETSKLKISHTIFDLTQTLSTLNSMYYAQCKEKNIEFDLIIRGMTEEIVRGDQMRLNQILLNLLFNALKRTKQNGKIQLIVTQEDIKENKVYLQFTIFDTGIGIPSEIKKEIFHTLEQAFISDPIKFKGSGLELSIVKNLVDCMDGTISLKNVEKKGNFLQ</sequence>
<keyword evidence="6" id="KW-0472">Membrane</keyword>
<feature type="transmembrane region" description="Helical" evidence="6">
    <location>
        <begin position="506"/>
        <end position="526"/>
    </location>
</feature>
<dbReference type="Gene3D" id="3.40.190.10">
    <property type="entry name" value="Periplasmic binding protein-like II"/>
    <property type="match status" value="4"/>
</dbReference>
<dbReference type="Pfam" id="PF02518">
    <property type="entry name" value="HATPase_c"/>
    <property type="match status" value="1"/>
</dbReference>
<protein>
    <recommendedName>
        <fullName evidence="2">histidine kinase</fullName>
        <ecNumber evidence="2">2.7.13.3</ecNumber>
    </recommendedName>
</protein>
<dbReference type="GO" id="GO:0000155">
    <property type="term" value="F:phosphorelay sensor kinase activity"/>
    <property type="evidence" value="ECO:0007669"/>
    <property type="project" value="InterPro"/>
</dbReference>
<proteinExistence type="predicted"/>
<evidence type="ECO:0000313" key="9">
    <source>
        <dbReference type="Proteomes" id="UP001243623"/>
    </source>
</evidence>
<keyword evidence="5" id="KW-0902">Two-component regulatory system</keyword>
<dbReference type="Gene3D" id="3.30.565.10">
    <property type="entry name" value="Histidine kinase-like ATPase, C-terminal domain"/>
    <property type="match status" value="1"/>
</dbReference>
<evidence type="ECO:0000256" key="5">
    <source>
        <dbReference type="ARBA" id="ARBA00023012"/>
    </source>
</evidence>
<dbReference type="InterPro" id="IPR004358">
    <property type="entry name" value="Sig_transdc_His_kin-like_C"/>
</dbReference>
<dbReference type="Proteomes" id="UP001243623">
    <property type="component" value="Chromosome"/>
</dbReference>
<dbReference type="PANTHER" id="PTHR45339:SF1">
    <property type="entry name" value="HYBRID SIGNAL TRANSDUCTION HISTIDINE KINASE J"/>
    <property type="match status" value="1"/>
</dbReference>
<dbReference type="PROSITE" id="PS50109">
    <property type="entry name" value="HIS_KIN"/>
    <property type="match status" value="1"/>
</dbReference>
<evidence type="ECO:0000256" key="2">
    <source>
        <dbReference type="ARBA" id="ARBA00012438"/>
    </source>
</evidence>
<dbReference type="SUPFAM" id="SSF55874">
    <property type="entry name" value="ATPase domain of HSP90 chaperone/DNA topoisomerase II/histidine kinase"/>
    <property type="match status" value="1"/>
</dbReference>
<feature type="transmembrane region" description="Helical" evidence="6">
    <location>
        <begin position="6"/>
        <end position="27"/>
    </location>
</feature>
<keyword evidence="6" id="KW-1133">Transmembrane helix</keyword>
<dbReference type="EMBL" id="CP120678">
    <property type="protein sequence ID" value="WIW70493.1"/>
    <property type="molecule type" value="Genomic_DNA"/>
</dbReference>
<reference evidence="8" key="1">
    <citation type="submission" date="2023-03" db="EMBL/GenBank/DDBJ databases">
        <title>Selenobaculum gbiensis gen. nov. sp. nov., a new bacterium isolated from the gut microbiota of IBD patient.</title>
        <authorList>
            <person name="Yeo S."/>
            <person name="Park H."/>
            <person name="Huh C.S."/>
        </authorList>
    </citation>
    <scope>NUCLEOTIDE SEQUENCE</scope>
    <source>
        <strain evidence="8">ICN-92133</strain>
    </source>
</reference>
<evidence type="ECO:0000313" key="8">
    <source>
        <dbReference type="EMBL" id="WIW70493.1"/>
    </source>
</evidence>
<dbReference type="InterPro" id="IPR003661">
    <property type="entry name" value="HisK_dim/P_dom"/>
</dbReference>